<organism evidence="6 7">
    <name type="scientific">Paenibacillus prosopidis</name>
    <dbReference type="NCBI Taxonomy" id="630520"/>
    <lineage>
        <taxon>Bacteria</taxon>
        <taxon>Bacillati</taxon>
        <taxon>Bacillota</taxon>
        <taxon>Bacilli</taxon>
        <taxon>Bacillales</taxon>
        <taxon>Paenibacillaceae</taxon>
        <taxon>Paenibacillus</taxon>
    </lineage>
</organism>
<dbReference type="PROSITE" id="PS50931">
    <property type="entry name" value="HTH_LYSR"/>
    <property type="match status" value="1"/>
</dbReference>
<gene>
    <name evidence="6" type="ORF">DFP97_11778</name>
</gene>
<keyword evidence="7" id="KW-1185">Reference proteome</keyword>
<protein>
    <submittedName>
        <fullName evidence="6">LysR family transcriptional regulator</fullName>
    </submittedName>
</protein>
<comment type="caution">
    <text evidence="6">The sequence shown here is derived from an EMBL/GenBank/DDBJ whole genome shotgun (WGS) entry which is preliminary data.</text>
</comment>
<dbReference type="Gene3D" id="3.40.190.290">
    <property type="match status" value="1"/>
</dbReference>
<evidence type="ECO:0000256" key="4">
    <source>
        <dbReference type="ARBA" id="ARBA00023163"/>
    </source>
</evidence>
<dbReference type="PANTHER" id="PTHR30419">
    <property type="entry name" value="HTH-TYPE TRANSCRIPTIONAL REGULATOR YBHD"/>
    <property type="match status" value="1"/>
</dbReference>
<evidence type="ECO:0000256" key="3">
    <source>
        <dbReference type="ARBA" id="ARBA00023125"/>
    </source>
</evidence>
<evidence type="ECO:0000256" key="1">
    <source>
        <dbReference type="ARBA" id="ARBA00009437"/>
    </source>
</evidence>
<dbReference type="Gene3D" id="1.10.10.10">
    <property type="entry name" value="Winged helix-like DNA-binding domain superfamily/Winged helix DNA-binding domain"/>
    <property type="match status" value="1"/>
</dbReference>
<dbReference type="SUPFAM" id="SSF53850">
    <property type="entry name" value="Periplasmic binding protein-like II"/>
    <property type="match status" value="1"/>
</dbReference>
<reference evidence="6 7" key="1">
    <citation type="submission" date="2018-07" db="EMBL/GenBank/DDBJ databases">
        <title>Genomic Encyclopedia of Type Strains, Phase III (KMG-III): the genomes of soil and plant-associated and newly described type strains.</title>
        <authorList>
            <person name="Whitman W."/>
        </authorList>
    </citation>
    <scope>NUCLEOTIDE SEQUENCE [LARGE SCALE GENOMIC DNA]</scope>
    <source>
        <strain evidence="6 7">CECT 7506</strain>
    </source>
</reference>
<dbReference type="InterPro" id="IPR000847">
    <property type="entry name" value="LysR_HTH_N"/>
</dbReference>
<dbReference type="Proteomes" id="UP000252415">
    <property type="component" value="Unassembled WGS sequence"/>
</dbReference>
<accession>A0A368VLH8</accession>
<keyword evidence="3" id="KW-0238">DNA-binding</keyword>
<proteinExistence type="inferred from homology"/>
<dbReference type="PRINTS" id="PR00039">
    <property type="entry name" value="HTHLYSR"/>
</dbReference>
<comment type="similarity">
    <text evidence="1">Belongs to the LysR transcriptional regulatory family.</text>
</comment>
<evidence type="ECO:0000313" key="7">
    <source>
        <dbReference type="Proteomes" id="UP000252415"/>
    </source>
</evidence>
<dbReference type="CDD" id="cd05466">
    <property type="entry name" value="PBP2_LTTR_substrate"/>
    <property type="match status" value="1"/>
</dbReference>
<keyword evidence="2" id="KW-0805">Transcription regulation</keyword>
<dbReference type="SUPFAM" id="SSF46785">
    <property type="entry name" value="Winged helix' DNA-binding domain"/>
    <property type="match status" value="1"/>
</dbReference>
<dbReference type="InterPro" id="IPR050950">
    <property type="entry name" value="HTH-type_LysR_regulators"/>
</dbReference>
<dbReference type="RefSeq" id="WP_114382915.1">
    <property type="nucleotide sequence ID" value="NZ_QPJD01000017.1"/>
</dbReference>
<dbReference type="InterPro" id="IPR005119">
    <property type="entry name" value="LysR_subst-bd"/>
</dbReference>
<dbReference type="GO" id="GO:0003700">
    <property type="term" value="F:DNA-binding transcription factor activity"/>
    <property type="evidence" value="ECO:0007669"/>
    <property type="project" value="InterPro"/>
</dbReference>
<keyword evidence="4" id="KW-0804">Transcription</keyword>
<sequence>MRTEQLQYFVEVAKFGSFSLAAQNLHIAQPSISQAISNLEHNLNVKLFERSRTGIRLTPIGHSFYIKAQNILNIVGEMYDEVRAETNVISGNLQIASIPSICNAYLSDVLSAYKKKYPNVRIEVNEEGTSQILQEVLSNRVDIGLVSRLPNDILDKKIEFFHLITGTYMAYVGKNSSLPLRNPISSEVIAKQPLITLKGGSRQEEYLKKMLQTDELNVLLTLGYTEAAKKIIAEGVAVGFYPDFSVKQDPFVKSGDIIPLEIENNSLVLQFGWVRAKNQRFSAAAQEFIKLLKGVINDR</sequence>
<evidence type="ECO:0000259" key="5">
    <source>
        <dbReference type="PROSITE" id="PS50931"/>
    </source>
</evidence>
<dbReference type="InterPro" id="IPR036390">
    <property type="entry name" value="WH_DNA-bd_sf"/>
</dbReference>
<dbReference type="PANTHER" id="PTHR30419:SF8">
    <property type="entry name" value="NITROGEN ASSIMILATION TRANSCRIPTIONAL ACTIVATOR-RELATED"/>
    <property type="match status" value="1"/>
</dbReference>
<dbReference type="InterPro" id="IPR036388">
    <property type="entry name" value="WH-like_DNA-bd_sf"/>
</dbReference>
<dbReference type="EMBL" id="QPJD01000017">
    <property type="protein sequence ID" value="RCW42354.1"/>
    <property type="molecule type" value="Genomic_DNA"/>
</dbReference>
<dbReference type="FunFam" id="1.10.10.10:FF:000001">
    <property type="entry name" value="LysR family transcriptional regulator"/>
    <property type="match status" value="1"/>
</dbReference>
<evidence type="ECO:0000256" key="2">
    <source>
        <dbReference type="ARBA" id="ARBA00023015"/>
    </source>
</evidence>
<dbReference type="Pfam" id="PF00126">
    <property type="entry name" value="HTH_1"/>
    <property type="match status" value="1"/>
</dbReference>
<dbReference type="OrthoDB" id="9803735at2"/>
<dbReference type="GO" id="GO:0003677">
    <property type="term" value="F:DNA binding"/>
    <property type="evidence" value="ECO:0007669"/>
    <property type="project" value="UniProtKB-KW"/>
</dbReference>
<feature type="domain" description="HTH lysR-type" evidence="5">
    <location>
        <begin position="1"/>
        <end position="58"/>
    </location>
</feature>
<dbReference type="GO" id="GO:0005829">
    <property type="term" value="C:cytosol"/>
    <property type="evidence" value="ECO:0007669"/>
    <property type="project" value="TreeGrafter"/>
</dbReference>
<dbReference type="AlphaFoldDB" id="A0A368VLH8"/>
<evidence type="ECO:0000313" key="6">
    <source>
        <dbReference type="EMBL" id="RCW42354.1"/>
    </source>
</evidence>
<name>A0A368VLH8_9BACL</name>
<dbReference type="Pfam" id="PF03466">
    <property type="entry name" value="LysR_substrate"/>
    <property type="match status" value="1"/>
</dbReference>